<comment type="similarity">
    <text evidence="5">Belongs to the transferrin family.</text>
</comment>
<feature type="binding site" evidence="6">
    <location>
        <position position="162"/>
    </location>
    <ligand>
        <name>hydrogencarbonate</name>
        <dbReference type="ChEBI" id="CHEBI:17544"/>
        <label>1</label>
    </ligand>
</feature>
<dbReference type="OrthoDB" id="9981115at2759"/>
<keyword evidence="5" id="KW-0410">Iron transport</keyword>
<dbReference type="GO" id="GO:0046872">
    <property type="term" value="F:metal ion binding"/>
    <property type="evidence" value="ECO:0007669"/>
    <property type="project" value="UniProtKB-KW"/>
</dbReference>
<keyword evidence="10" id="KW-1185">Reference proteome</keyword>
<protein>
    <submittedName>
        <fullName evidence="9">Uncharacterized protein</fullName>
    </submittedName>
</protein>
<feature type="binding site" evidence="6">
    <location>
        <position position="161"/>
    </location>
    <ligand>
        <name>hydrogencarbonate</name>
        <dbReference type="ChEBI" id="CHEBI:17544"/>
        <label>1</label>
    </ligand>
</feature>
<dbReference type="PROSITE" id="PS51408">
    <property type="entry name" value="TRANSFERRIN_LIKE_4"/>
    <property type="match status" value="2"/>
</dbReference>
<evidence type="ECO:0000256" key="1">
    <source>
        <dbReference type="ARBA" id="ARBA00004613"/>
    </source>
</evidence>
<feature type="disulfide bond" evidence="8">
    <location>
        <begin position="532"/>
        <end position="743"/>
    </location>
</feature>
<keyword evidence="5 7" id="KW-0408">Iron</keyword>
<dbReference type="CDD" id="cd13529">
    <property type="entry name" value="PBP2_transferrin"/>
    <property type="match status" value="2"/>
</dbReference>
<comment type="caution">
    <text evidence="9">The sequence shown here is derived from an EMBL/GenBank/DDBJ whole genome shotgun (WGS) entry which is preliminary data.</text>
</comment>
<evidence type="ECO:0000256" key="3">
    <source>
        <dbReference type="ARBA" id="ARBA00022737"/>
    </source>
</evidence>
<feature type="disulfide bond" evidence="8">
    <location>
        <begin position="546"/>
        <end position="569"/>
    </location>
</feature>
<feature type="binding site" evidence="6">
    <location>
        <position position="155"/>
    </location>
    <ligand>
        <name>hydrogencarbonate</name>
        <dbReference type="ChEBI" id="CHEBI:17544"/>
        <label>1</label>
    </ligand>
</feature>
<dbReference type="PANTHER" id="PTHR11485">
    <property type="entry name" value="TRANSFERRIN"/>
    <property type="match status" value="1"/>
</dbReference>
<keyword evidence="5" id="KW-0813">Transport</keyword>
<evidence type="ECO:0000313" key="9">
    <source>
        <dbReference type="EMBL" id="CAH1784042.1"/>
    </source>
</evidence>
<dbReference type="SMART" id="SM00094">
    <property type="entry name" value="TR_FER"/>
    <property type="match status" value="2"/>
</dbReference>
<dbReference type="GO" id="GO:0006826">
    <property type="term" value="P:iron ion transport"/>
    <property type="evidence" value="ECO:0007669"/>
    <property type="project" value="UniProtKB-KW"/>
</dbReference>
<evidence type="ECO:0000313" key="10">
    <source>
        <dbReference type="Proteomes" id="UP000749559"/>
    </source>
</evidence>
<keyword evidence="2" id="KW-0964">Secreted</keyword>
<feature type="disulfide bond" evidence="8">
    <location>
        <begin position="409"/>
        <end position="427"/>
    </location>
</feature>
<reference evidence="9" key="1">
    <citation type="submission" date="2022-03" db="EMBL/GenBank/DDBJ databases">
        <authorList>
            <person name="Martin C."/>
        </authorList>
    </citation>
    <scope>NUCLEOTIDE SEQUENCE</scope>
</reference>
<feature type="binding site" evidence="7">
    <location>
        <position position="480"/>
    </location>
    <ligand>
        <name>Fe(3+)</name>
        <dbReference type="ChEBI" id="CHEBI:29034"/>
        <label>1</label>
    </ligand>
</feature>
<dbReference type="EMBL" id="CAIIXF020000005">
    <property type="protein sequence ID" value="CAH1784042.1"/>
    <property type="molecule type" value="Genomic_DNA"/>
</dbReference>
<feature type="disulfide bond" evidence="8">
    <location>
        <begin position="399"/>
        <end position="436"/>
    </location>
</feature>
<feature type="binding site" evidence="7">
    <location>
        <position position="451"/>
    </location>
    <ligand>
        <name>Fe(3+)</name>
        <dbReference type="ChEBI" id="CHEBI:29034"/>
        <label>1</label>
    </ligand>
</feature>
<feature type="binding site" evidence="7">
    <location>
        <position position="95"/>
    </location>
    <ligand>
        <name>Fe(3+)</name>
        <dbReference type="ChEBI" id="CHEBI:29034"/>
        <label>1</label>
    </ligand>
</feature>
<feature type="disulfide bond" evidence="8">
    <location>
        <begin position="278"/>
        <end position="297"/>
    </location>
</feature>
<dbReference type="PANTHER" id="PTHR11485:SF29">
    <property type="entry name" value="TRANSFERRIN 2"/>
    <property type="match status" value="1"/>
</dbReference>
<gene>
    <name evidence="9" type="ORF">OFUS_LOCUS10302</name>
</gene>
<feature type="disulfide bond" evidence="8">
    <location>
        <begin position="216"/>
        <end position="227"/>
    </location>
</feature>
<evidence type="ECO:0000256" key="6">
    <source>
        <dbReference type="PIRSR" id="PIRSR002549-2"/>
    </source>
</evidence>
<feature type="disulfide bond" evidence="8">
    <location>
        <begin position="566"/>
        <end position="577"/>
    </location>
</feature>
<proteinExistence type="inferred from homology"/>
<evidence type="ECO:0000256" key="4">
    <source>
        <dbReference type="ARBA" id="ARBA00023157"/>
    </source>
</evidence>
<keyword evidence="4 8" id="KW-1015">Disulfide bond</keyword>
<dbReference type="PIRSF" id="PIRSF002549">
    <property type="entry name" value="Transferrin"/>
    <property type="match status" value="1"/>
</dbReference>
<comment type="subcellular location">
    <subcellularLocation>
        <location evidence="1">Secreted</location>
    </subcellularLocation>
</comment>
<dbReference type="Proteomes" id="UP000749559">
    <property type="component" value="Unassembled WGS sequence"/>
</dbReference>
<name>A0A8J1T7W3_OWEFU</name>
<sequence length="769" mass="85777">MKAVFIAALVSCLQYAVNVNAQQYRIEARWCCINPQELEKCEAMKKAFEDKSAMTTVMPPWRAPSMAILTCVRGAHRFDCMMKINNNEADLLTLDAGMGYIAGEYYTMMPIMAEKYESNNPATGGVKVYSVGVMRKNNRAVTKNEDLKGKASCHTGTGHGAGWVYPISHLLEQNIMEVTQCNVPVKSAADFFRSMCAPNALQIYFNPFGANPASVCNLCVGQGEDYCSTNDPFAGYQGAFECVSSGAGDIAFLRENTIEQMTKNSSGNVNPSDFDLLCPNNLGQTGSRMGWENYKTCNWGMVPGNIVMTSAFRSATTRDEYKKLMEELSAVFGATGPYKNLFDMFQSAPWGGYNLLFSDDVLELIDVGEKDNYDKWVGDEYREKLEVLAKCDIRTARWCVISTHEMRKCESMIQAFSAKNLKPVLDCILGISTDDCMQKISQGDADLMTLDAGDIYKGGKDYNLVPIAAEDYSGYSTAKYYSVAVARKRDSHLTIFNLKGRRACTAGAGTASGWLVPVDTLVETNQIRILNCDTAYAVGEFFSKACIPGVLDTAYNTKDRNPINLCEVCASGGQDKCRRNSDELYFGGSGAFRCLTEDGGDVAFIKHFSVRENTDGRNQAEWARNRRSDDYELMCKDGKRKAIDDWADCNLGEVPSNAVVTAHFKTTKEKKIYWNLLNYAQQFFASDSNPDFAMFDSYKDYKDLIFQDATVRLIEIEPEMQEYKNYLGSVFTRGMERLQWYNCQSAASVTVTSHMFTLVTLIVTMAMFL</sequence>
<dbReference type="GO" id="GO:0005769">
    <property type="term" value="C:early endosome"/>
    <property type="evidence" value="ECO:0007669"/>
    <property type="project" value="TreeGrafter"/>
</dbReference>
<evidence type="ECO:0000256" key="5">
    <source>
        <dbReference type="PIRNR" id="PIRNR002549"/>
    </source>
</evidence>
<evidence type="ECO:0000256" key="8">
    <source>
        <dbReference type="PIRSR" id="PIRSR002549-4"/>
    </source>
</evidence>
<evidence type="ECO:0000256" key="2">
    <source>
        <dbReference type="ARBA" id="ARBA00022525"/>
    </source>
</evidence>
<dbReference type="InterPro" id="IPR001156">
    <property type="entry name" value="Transferrin-like_dom"/>
</dbReference>
<accession>A0A8J1T7W3</accession>
<feature type="disulfide bond" evidence="8">
    <location>
        <begin position="635"/>
        <end position="649"/>
    </location>
</feature>
<feature type="disulfide bond" evidence="8">
    <location>
        <begin position="41"/>
        <end position="71"/>
    </location>
</feature>
<feature type="disulfide bond" evidence="8">
    <location>
        <begin position="504"/>
        <end position="594"/>
    </location>
</feature>
<dbReference type="GO" id="GO:0055037">
    <property type="term" value="C:recycling endosome"/>
    <property type="evidence" value="ECO:0007669"/>
    <property type="project" value="TreeGrafter"/>
</dbReference>
<feature type="binding site" evidence="6">
    <location>
        <position position="513"/>
    </location>
    <ligand>
        <name>hydrogencarbonate</name>
        <dbReference type="ChEBI" id="CHEBI:17544"/>
        <label>1</label>
    </ligand>
</feature>
<dbReference type="PRINTS" id="PR00422">
    <property type="entry name" value="TRANSFERRIN"/>
</dbReference>
<dbReference type="Pfam" id="PF00405">
    <property type="entry name" value="Transferrin"/>
    <property type="match status" value="2"/>
</dbReference>
<keyword evidence="5" id="KW-0406">Ion transport</keyword>
<organism evidence="9 10">
    <name type="scientific">Owenia fusiformis</name>
    <name type="common">Polychaete worm</name>
    <dbReference type="NCBI Taxonomy" id="6347"/>
    <lineage>
        <taxon>Eukaryota</taxon>
        <taxon>Metazoa</taxon>
        <taxon>Spiralia</taxon>
        <taxon>Lophotrochozoa</taxon>
        <taxon>Annelida</taxon>
        <taxon>Polychaeta</taxon>
        <taxon>Sedentaria</taxon>
        <taxon>Canalipalpata</taxon>
        <taxon>Sabellida</taxon>
        <taxon>Oweniida</taxon>
        <taxon>Oweniidae</taxon>
        <taxon>Owenia</taxon>
    </lineage>
</organism>
<dbReference type="FunFam" id="3.40.190.10:FF:000095">
    <property type="entry name" value="Lactotransferrin"/>
    <property type="match status" value="1"/>
</dbReference>
<dbReference type="InterPro" id="IPR016357">
    <property type="entry name" value="Transferrin"/>
</dbReference>
<dbReference type="AlphaFoldDB" id="A0A8J1T7W3"/>
<feature type="disulfide bond" evidence="8">
    <location>
        <begin position="196"/>
        <end position="219"/>
    </location>
</feature>
<feature type="binding site" evidence="7">
    <location>
        <position position="236"/>
    </location>
    <ligand>
        <name>Fe(3+)</name>
        <dbReference type="ChEBI" id="CHEBI:29034"/>
        <label>1</label>
    </ligand>
</feature>
<feature type="disulfide bond" evidence="8">
    <location>
        <begin position="31"/>
        <end position="80"/>
    </location>
</feature>
<evidence type="ECO:0000256" key="7">
    <source>
        <dbReference type="PIRSR" id="PIRSR002549-3"/>
    </source>
</evidence>
<dbReference type="GO" id="GO:0005615">
    <property type="term" value="C:extracellular space"/>
    <property type="evidence" value="ECO:0007669"/>
    <property type="project" value="InterPro"/>
</dbReference>
<keyword evidence="5 7" id="KW-0479">Metal-binding</keyword>
<dbReference type="SUPFAM" id="SSF53850">
    <property type="entry name" value="Periplasmic binding protein-like II"/>
    <property type="match status" value="2"/>
</dbReference>
<keyword evidence="3" id="KW-0677">Repeat</keyword>
<dbReference type="Gene3D" id="3.40.190.10">
    <property type="entry name" value="Periplasmic binding protein-like II"/>
    <property type="match status" value="4"/>
</dbReference>
<dbReference type="GO" id="GO:0005886">
    <property type="term" value="C:plasma membrane"/>
    <property type="evidence" value="ECO:0007669"/>
    <property type="project" value="TreeGrafter"/>
</dbReference>
<feature type="disulfide bond" evidence="8">
    <location>
        <begin position="153"/>
        <end position="242"/>
    </location>
</feature>